<name>A0ABY7D5C4_9BASI</name>
<evidence type="ECO:0000313" key="3">
    <source>
        <dbReference type="Proteomes" id="UP001164743"/>
    </source>
</evidence>
<dbReference type="GeneID" id="77804359"/>
<feature type="compositionally biased region" description="Low complexity" evidence="1">
    <location>
        <begin position="78"/>
        <end position="104"/>
    </location>
</feature>
<keyword evidence="3" id="KW-1185">Reference proteome</keyword>
<dbReference type="EMBL" id="CP110435">
    <property type="protein sequence ID" value="WAQ91882.1"/>
    <property type="molecule type" value="Genomic_DNA"/>
</dbReference>
<protein>
    <submittedName>
        <fullName evidence="2">Uncharacterized protein</fullName>
    </submittedName>
</protein>
<gene>
    <name evidence="2" type="ORF">PtA15_15A274</name>
</gene>
<evidence type="ECO:0000313" key="2">
    <source>
        <dbReference type="EMBL" id="WAQ91882.1"/>
    </source>
</evidence>
<sequence length="150" mass="16002">MAQSSRALASPRPSSSACAAQPPSRQSNRIITPVKTHANYVRPNHDSQRSLARSGASTSDDNQTSVTQSQNNPARPKTASNTISVSNSSSPAVPSPTKVPTVSKPKPKKRKRKELETGSNPDASTMDLVQISDEENEKALLLEGKAKEVL</sequence>
<dbReference type="RefSeq" id="XP_053027437.1">
    <property type="nucleotide sequence ID" value="XM_053163464.1"/>
</dbReference>
<evidence type="ECO:0000256" key="1">
    <source>
        <dbReference type="SAM" id="MobiDB-lite"/>
    </source>
</evidence>
<dbReference type="Proteomes" id="UP001164743">
    <property type="component" value="Chromosome 15A"/>
</dbReference>
<organism evidence="2 3">
    <name type="scientific">Puccinia triticina</name>
    <dbReference type="NCBI Taxonomy" id="208348"/>
    <lineage>
        <taxon>Eukaryota</taxon>
        <taxon>Fungi</taxon>
        <taxon>Dikarya</taxon>
        <taxon>Basidiomycota</taxon>
        <taxon>Pucciniomycotina</taxon>
        <taxon>Pucciniomycetes</taxon>
        <taxon>Pucciniales</taxon>
        <taxon>Pucciniaceae</taxon>
        <taxon>Puccinia</taxon>
    </lineage>
</organism>
<feature type="compositionally biased region" description="Low complexity" evidence="1">
    <location>
        <begin position="1"/>
        <end position="27"/>
    </location>
</feature>
<feature type="compositionally biased region" description="Polar residues" evidence="1">
    <location>
        <begin position="49"/>
        <end position="73"/>
    </location>
</feature>
<feature type="region of interest" description="Disordered" evidence="1">
    <location>
        <begin position="1"/>
        <end position="129"/>
    </location>
</feature>
<proteinExistence type="predicted"/>
<accession>A0ABY7D5C4</accession>
<reference evidence="2" key="1">
    <citation type="submission" date="2022-10" db="EMBL/GenBank/DDBJ databases">
        <title>Puccinia triticina Genome sequencing and assembly.</title>
        <authorList>
            <person name="Li C."/>
        </authorList>
    </citation>
    <scope>NUCLEOTIDE SEQUENCE</scope>
    <source>
        <strain evidence="2">Pt15</strain>
    </source>
</reference>